<name>A0A1N7Q794_9RHOB</name>
<dbReference type="GO" id="GO:0003677">
    <property type="term" value="F:DNA binding"/>
    <property type="evidence" value="ECO:0007669"/>
    <property type="project" value="UniProtKB-KW"/>
</dbReference>
<gene>
    <name evidence="6" type="ORF">SAMN05421774_107177</name>
</gene>
<dbReference type="InterPro" id="IPR000835">
    <property type="entry name" value="HTH_MarR-typ"/>
</dbReference>
<dbReference type="SUPFAM" id="SSF46785">
    <property type="entry name" value="Winged helix' DNA-binding domain"/>
    <property type="match status" value="1"/>
</dbReference>
<feature type="domain" description="HTH marR-type" evidence="5">
    <location>
        <begin position="22"/>
        <end position="154"/>
    </location>
</feature>
<dbReference type="EMBL" id="FTOT01000007">
    <property type="protein sequence ID" value="SIT18725.1"/>
    <property type="molecule type" value="Genomic_DNA"/>
</dbReference>
<reference evidence="6 7" key="1">
    <citation type="submission" date="2017-01" db="EMBL/GenBank/DDBJ databases">
        <authorList>
            <person name="Mah S.A."/>
            <person name="Swanson W.J."/>
            <person name="Moy G.W."/>
            <person name="Vacquier V.D."/>
        </authorList>
    </citation>
    <scope>NUCLEOTIDE SEQUENCE [LARGE SCALE GENOMIC DNA]</scope>
    <source>
        <strain evidence="6 7">DSM 26375</strain>
    </source>
</reference>
<evidence type="ECO:0000256" key="3">
    <source>
        <dbReference type="ARBA" id="ARBA00023163"/>
    </source>
</evidence>
<dbReference type="AlphaFoldDB" id="A0A1N7Q794"/>
<dbReference type="SMART" id="SM00347">
    <property type="entry name" value="HTH_MARR"/>
    <property type="match status" value="1"/>
</dbReference>
<dbReference type="InterPro" id="IPR011991">
    <property type="entry name" value="ArsR-like_HTH"/>
</dbReference>
<evidence type="ECO:0000259" key="5">
    <source>
        <dbReference type="PROSITE" id="PS50995"/>
    </source>
</evidence>
<dbReference type="STRING" id="1086013.SAMN05421774_107177"/>
<dbReference type="InterPro" id="IPR023187">
    <property type="entry name" value="Tscrpt_reg_MarR-type_CS"/>
</dbReference>
<accession>A0A1N7Q794</accession>
<dbReference type="PROSITE" id="PS50995">
    <property type="entry name" value="HTH_MARR_2"/>
    <property type="match status" value="1"/>
</dbReference>
<dbReference type="PRINTS" id="PR00598">
    <property type="entry name" value="HTHMARR"/>
</dbReference>
<evidence type="ECO:0000313" key="6">
    <source>
        <dbReference type="EMBL" id="SIT18725.1"/>
    </source>
</evidence>
<proteinExistence type="predicted"/>
<protein>
    <submittedName>
        <fullName evidence="6">MarR family transcriptional regulator, transcriptional regulator for hemolysin</fullName>
    </submittedName>
</protein>
<keyword evidence="1" id="KW-0805">Transcription regulation</keyword>
<organism evidence="6 7">
    <name type="scientific">Gemmobacter megaterium</name>
    <dbReference type="NCBI Taxonomy" id="1086013"/>
    <lineage>
        <taxon>Bacteria</taxon>
        <taxon>Pseudomonadati</taxon>
        <taxon>Pseudomonadota</taxon>
        <taxon>Alphaproteobacteria</taxon>
        <taxon>Rhodobacterales</taxon>
        <taxon>Paracoccaceae</taxon>
        <taxon>Gemmobacter</taxon>
    </lineage>
</organism>
<dbReference type="Pfam" id="PF12802">
    <property type="entry name" value="MarR_2"/>
    <property type="match status" value="1"/>
</dbReference>
<evidence type="ECO:0000256" key="2">
    <source>
        <dbReference type="ARBA" id="ARBA00023125"/>
    </source>
</evidence>
<feature type="region of interest" description="Disordered" evidence="4">
    <location>
        <begin position="1"/>
        <end position="23"/>
    </location>
</feature>
<dbReference type="PANTHER" id="PTHR42756:SF1">
    <property type="entry name" value="TRANSCRIPTIONAL REPRESSOR OF EMRAB OPERON"/>
    <property type="match status" value="1"/>
</dbReference>
<dbReference type="GO" id="GO:0003700">
    <property type="term" value="F:DNA-binding transcription factor activity"/>
    <property type="evidence" value="ECO:0007669"/>
    <property type="project" value="InterPro"/>
</dbReference>
<keyword evidence="3" id="KW-0804">Transcription</keyword>
<keyword evidence="7" id="KW-1185">Reference proteome</keyword>
<dbReference type="PROSITE" id="PS01117">
    <property type="entry name" value="HTH_MARR_1"/>
    <property type="match status" value="1"/>
</dbReference>
<dbReference type="InterPro" id="IPR036388">
    <property type="entry name" value="WH-like_DNA-bd_sf"/>
</dbReference>
<dbReference type="Proteomes" id="UP000186141">
    <property type="component" value="Unassembled WGS sequence"/>
</dbReference>
<dbReference type="InterPro" id="IPR036390">
    <property type="entry name" value="WH_DNA-bd_sf"/>
</dbReference>
<evidence type="ECO:0000256" key="1">
    <source>
        <dbReference type="ARBA" id="ARBA00023015"/>
    </source>
</evidence>
<dbReference type="CDD" id="cd00090">
    <property type="entry name" value="HTH_ARSR"/>
    <property type="match status" value="1"/>
</dbReference>
<sequence>MDNKSPAIKPANRDTSGNPKRDHKIGLMFQHVARLRNRYFDKLVAEANLTAGQVRVINLLLRKQGMSQVELARILGVGTVAVSAQLDRMEKNGWVIRKPDDHDRRSNRVWLTEAGLATKDFLADGFAQLNDTAFDGLSDADVDHLIAMLHRIRSNLETACAKHDEGT</sequence>
<dbReference type="Gene3D" id="1.10.10.10">
    <property type="entry name" value="Winged helix-like DNA-binding domain superfamily/Winged helix DNA-binding domain"/>
    <property type="match status" value="1"/>
</dbReference>
<keyword evidence="2" id="KW-0238">DNA-binding</keyword>
<evidence type="ECO:0000313" key="7">
    <source>
        <dbReference type="Proteomes" id="UP000186141"/>
    </source>
</evidence>
<dbReference type="PANTHER" id="PTHR42756">
    <property type="entry name" value="TRANSCRIPTIONAL REGULATOR, MARR"/>
    <property type="match status" value="1"/>
</dbReference>
<evidence type="ECO:0000256" key="4">
    <source>
        <dbReference type="SAM" id="MobiDB-lite"/>
    </source>
</evidence>